<dbReference type="SUPFAM" id="SSF52129">
    <property type="entry name" value="Caspase-like"/>
    <property type="match status" value="1"/>
</dbReference>
<dbReference type="PANTHER" id="PTHR11102">
    <property type="entry name" value="SEL-1-LIKE PROTEIN"/>
    <property type="match status" value="1"/>
</dbReference>
<dbReference type="Gene3D" id="3.40.50.1460">
    <property type="match status" value="1"/>
</dbReference>
<dbReference type="InterPro" id="IPR050767">
    <property type="entry name" value="Sel1_AlgK"/>
</dbReference>
<dbReference type="RefSeq" id="WP_366194069.1">
    <property type="nucleotide sequence ID" value="NZ_JBFBVU010000022.1"/>
</dbReference>
<dbReference type="Gene3D" id="1.25.40.10">
    <property type="entry name" value="Tetratricopeptide repeat domain"/>
    <property type="match status" value="1"/>
</dbReference>
<evidence type="ECO:0000313" key="2">
    <source>
        <dbReference type="EMBL" id="MEV8468114.1"/>
    </source>
</evidence>
<protein>
    <submittedName>
        <fullName evidence="2">Caspase family protein</fullName>
    </submittedName>
</protein>
<dbReference type="SUPFAM" id="SSF81901">
    <property type="entry name" value="HCP-like"/>
    <property type="match status" value="1"/>
</dbReference>
<dbReference type="Pfam" id="PF00656">
    <property type="entry name" value="Peptidase_C14"/>
    <property type="match status" value="1"/>
</dbReference>
<proteinExistence type="predicted"/>
<dbReference type="SUPFAM" id="SSF47090">
    <property type="entry name" value="PGBD-like"/>
    <property type="match status" value="1"/>
</dbReference>
<dbReference type="PANTHER" id="PTHR11102:SF160">
    <property type="entry name" value="ERAD-ASSOCIATED E3 UBIQUITIN-PROTEIN LIGASE COMPONENT HRD3"/>
    <property type="match status" value="1"/>
</dbReference>
<dbReference type="InterPro" id="IPR011600">
    <property type="entry name" value="Pept_C14_caspase"/>
</dbReference>
<dbReference type="EMBL" id="JBFBVU010000022">
    <property type="protein sequence ID" value="MEV8468114.1"/>
    <property type="molecule type" value="Genomic_DNA"/>
</dbReference>
<keyword evidence="3" id="KW-1185">Reference proteome</keyword>
<dbReference type="SMART" id="SM00671">
    <property type="entry name" value="SEL1"/>
    <property type="match status" value="2"/>
</dbReference>
<dbReference type="InterPro" id="IPR036365">
    <property type="entry name" value="PGBD-like_sf"/>
</dbReference>
<reference evidence="2 3" key="1">
    <citation type="submission" date="2024-07" db="EMBL/GenBank/DDBJ databases">
        <authorList>
            <person name="Kang M."/>
        </authorList>
    </citation>
    <scope>NUCLEOTIDE SEQUENCE [LARGE SCALE GENOMIC DNA]</scope>
    <source>
        <strain evidence="2 3">DFM31</strain>
    </source>
</reference>
<dbReference type="InterPro" id="IPR006597">
    <property type="entry name" value="Sel1-like"/>
</dbReference>
<feature type="domain" description="Peptidase C14 caspase" evidence="1">
    <location>
        <begin position="39"/>
        <end position="255"/>
    </location>
</feature>
<gene>
    <name evidence="2" type="ORF">AB0T83_15155</name>
</gene>
<evidence type="ECO:0000313" key="3">
    <source>
        <dbReference type="Proteomes" id="UP001553161"/>
    </source>
</evidence>
<accession>A0ABV3L963</accession>
<dbReference type="Proteomes" id="UP001553161">
    <property type="component" value="Unassembled WGS sequence"/>
</dbReference>
<dbReference type="InterPro" id="IPR011990">
    <property type="entry name" value="TPR-like_helical_dom_sf"/>
</dbReference>
<name>A0ABV3L963_9RHOB</name>
<dbReference type="InterPro" id="IPR029030">
    <property type="entry name" value="Caspase-like_dom_sf"/>
</dbReference>
<dbReference type="Pfam" id="PF08238">
    <property type="entry name" value="Sel1"/>
    <property type="match status" value="2"/>
</dbReference>
<organism evidence="2 3">
    <name type="scientific">Meridianimarinicoccus marinus</name>
    <dbReference type="NCBI Taxonomy" id="3231483"/>
    <lineage>
        <taxon>Bacteria</taxon>
        <taxon>Pseudomonadati</taxon>
        <taxon>Pseudomonadota</taxon>
        <taxon>Alphaproteobacteria</taxon>
        <taxon>Rhodobacterales</taxon>
        <taxon>Paracoccaceae</taxon>
        <taxon>Meridianimarinicoccus</taxon>
    </lineage>
</organism>
<evidence type="ECO:0000259" key="1">
    <source>
        <dbReference type="Pfam" id="PF00656"/>
    </source>
</evidence>
<sequence>MGSGALALDQSFEKPGGFDDWGRQLQYFVQGNELGFRRSYALVIGISRFEHFSTLPTASDPIRMKDFLLDEAGFDYVHLLTEEDVTPQRVNQLMVDDFRQRVGPEDRMVFYWSGHGHTQLDRLGGRLGYLPVAAAKPSQLSQMISMKNLTDWDSHIKAKQVLYLLDSCFSGFAGTVSKSSTRDITLAQMARPSRHIITAGTYEQETIATERIAGSVFTYAVLEAIRGSADTESGRFDRDGLVTVNEIEDYVKKRVKQLADAAGWRRPITPQVWDMGANDGEFFFVSTNRKQETLAMQGGQFVGMEYGIPKSSDGRAIRPVHMGQDPETGDEWAFDEQSLFLQAVLTSSSVGLERYLANFPDSDYSDLARNAYRTLDFVGGRPRDDADTDTLFWESIRASVLPAEFQLYLDLFPGGAYRDLAKARLSALERAEEVQEFLLGGQPMATHARLRLDALNKADELPLEFVQYGLIALGYPIDDPAGVMTSQTRRAARAYQASVGAEQTGVLTPWQRVDVVLKAAQIGDDHAETAAGIMMAEGMGLPKNETLARKWLERAARKGNGYAQANLAILYRDGRGGDADSERARTLLQQAVDQDIPGAGDLLETL</sequence>
<comment type="caution">
    <text evidence="2">The sequence shown here is derived from an EMBL/GenBank/DDBJ whole genome shotgun (WGS) entry which is preliminary data.</text>
</comment>